<feature type="compositionally biased region" description="Basic and acidic residues" evidence="1">
    <location>
        <begin position="174"/>
        <end position="199"/>
    </location>
</feature>
<reference evidence="3" key="1">
    <citation type="submission" date="2023-03" db="EMBL/GenBank/DDBJ databases">
        <title>Massive genome expansion in bonnet fungi (Mycena s.s.) driven by repeated elements and novel gene families across ecological guilds.</title>
        <authorList>
            <consortium name="Lawrence Berkeley National Laboratory"/>
            <person name="Harder C.B."/>
            <person name="Miyauchi S."/>
            <person name="Viragh M."/>
            <person name="Kuo A."/>
            <person name="Thoen E."/>
            <person name="Andreopoulos B."/>
            <person name="Lu D."/>
            <person name="Skrede I."/>
            <person name="Drula E."/>
            <person name="Henrissat B."/>
            <person name="Morin E."/>
            <person name="Kohler A."/>
            <person name="Barry K."/>
            <person name="LaButti K."/>
            <person name="Morin E."/>
            <person name="Salamov A."/>
            <person name="Lipzen A."/>
            <person name="Mereny Z."/>
            <person name="Hegedus B."/>
            <person name="Baldrian P."/>
            <person name="Stursova M."/>
            <person name="Weitz H."/>
            <person name="Taylor A."/>
            <person name="Grigoriev I.V."/>
            <person name="Nagy L.G."/>
            <person name="Martin F."/>
            <person name="Kauserud H."/>
        </authorList>
    </citation>
    <scope>NUCLEOTIDE SEQUENCE</scope>
    <source>
        <strain evidence="3">CBHHK182m</strain>
    </source>
</reference>
<feature type="domain" description="INO80 complex subunit B-like conserved region" evidence="2">
    <location>
        <begin position="172"/>
        <end position="283"/>
    </location>
</feature>
<feature type="region of interest" description="Disordered" evidence="1">
    <location>
        <begin position="309"/>
        <end position="333"/>
    </location>
</feature>
<comment type="caution">
    <text evidence="3">The sequence shown here is derived from an EMBL/GenBank/DDBJ whole genome shotgun (WGS) entry which is preliminary data.</text>
</comment>
<evidence type="ECO:0000256" key="1">
    <source>
        <dbReference type="SAM" id="MobiDB-lite"/>
    </source>
</evidence>
<name>A0AAD7NAH5_9AGAR</name>
<evidence type="ECO:0000313" key="3">
    <source>
        <dbReference type="EMBL" id="KAJ7752605.1"/>
    </source>
</evidence>
<dbReference type="GO" id="GO:0031011">
    <property type="term" value="C:Ino80 complex"/>
    <property type="evidence" value="ECO:0007669"/>
    <property type="project" value="InterPro"/>
</dbReference>
<dbReference type="EMBL" id="JARKIB010000058">
    <property type="protein sequence ID" value="KAJ7752605.1"/>
    <property type="molecule type" value="Genomic_DNA"/>
</dbReference>
<feature type="region of interest" description="Disordered" evidence="1">
    <location>
        <begin position="1"/>
        <end position="241"/>
    </location>
</feature>
<evidence type="ECO:0000259" key="2">
    <source>
        <dbReference type="SMART" id="SM01406"/>
    </source>
</evidence>
<dbReference type="Proteomes" id="UP001215598">
    <property type="component" value="Unassembled WGS sequence"/>
</dbReference>
<dbReference type="AlphaFoldDB" id="A0AAD7NAH5"/>
<accession>A0AAD7NAH5</accession>
<feature type="compositionally biased region" description="Low complexity" evidence="1">
    <location>
        <begin position="309"/>
        <end position="318"/>
    </location>
</feature>
<keyword evidence="4" id="KW-1185">Reference proteome</keyword>
<sequence>MSNDEEALSKSRQDSMDIDEEPQSDEQQVEVDVLPDAPSESEASDGGEGENEVEEPEEYELEDEDDEIQESRSPSIAAPPKRSPLKIKFKMRGGAAVRGRRTTRATAVQVESEDSDSSESEEEMPQNVRLTKRQAALAKARKGIASSETSVDEDVDAVPSKRKRGAALDPSELALRKEESARKRRNVSEKKLQNEKAETINRLLKKQSRPRNKRTTALSTATPVEVPTPITAAPSERAGSAEVGDANVIAVLEPDKDGETPLALPTMYRWISTSRPVSLPDDAGVKSEGEGAGLGPVMSISFSVPASAIPVPSSATPESESEAKPQQTQMQSATCAVQGCGSTERRYRLVGGTWGTWACSFVHLKSLETGRSE</sequence>
<evidence type="ECO:0000313" key="4">
    <source>
        <dbReference type="Proteomes" id="UP001215598"/>
    </source>
</evidence>
<feature type="compositionally biased region" description="Acidic residues" evidence="1">
    <location>
        <begin position="111"/>
        <end position="124"/>
    </location>
</feature>
<feature type="compositionally biased region" description="Basic residues" evidence="1">
    <location>
        <begin position="203"/>
        <end position="214"/>
    </location>
</feature>
<proteinExistence type="predicted"/>
<dbReference type="InterPro" id="IPR006880">
    <property type="entry name" value="INO80B_C"/>
</dbReference>
<feature type="compositionally biased region" description="Acidic residues" evidence="1">
    <location>
        <begin position="16"/>
        <end position="29"/>
    </location>
</feature>
<dbReference type="Pfam" id="PF04795">
    <property type="entry name" value="PAPA-1"/>
    <property type="match status" value="1"/>
</dbReference>
<gene>
    <name evidence="3" type="ORF">B0H16DRAFT_788055</name>
</gene>
<feature type="compositionally biased region" description="Acidic residues" evidence="1">
    <location>
        <begin position="42"/>
        <end position="68"/>
    </location>
</feature>
<dbReference type="SMART" id="SM01406">
    <property type="entry name" value="PAPA-1"/>
    <property type="match status" value="1"/>
</dbReference>
<protein>
    <recommendedName>
        <fullName evidence="2">INO80 complex subunit B-like conserved region domain-containing protein</fullName>
    </recommendedName>
</protein>
<organism evidence="3 4">
    <name type="scientific">Mycena metata</name>
    <dbReference type="NCBI Taxonomy" id="1033252"/>
    <lineage>
        <taxon>Eukaryota</taxon>
        <taxon>Fungi</taxon>
        <taxon>Dikarya</taxon>
        <taxon>Basidiomycota</taxon>
        <taxon>Agaricomycotina</taxon>
        <taxon>Agaricomycetes</taxon>
        <taxon>Agaricomycetidae</taxon>
        <taxon>Agaricales</taxon>
        <taxon>Marasmiineae</taxon>
        <taxon>Mycenaceae</taxon>
        <taxon>Mycena</taxon>
    </lineage>
</organism>